<organism evidence="1 2">
    <name type="scientific">Lagenidium giganteum</name>
    <dbReference type="NCBI Taxonomy" id="4803"/>
    <lineage>
        <taxon>Eukaryota</taxon>
        <taxon>Sar</taxon>
        <taxon>Stramenopiles</taxon>
        <taxon>Oomycota</taxon>
        <taxon>Peronosporomycetes</taxon>
        <taxon>Pythiales</taxon>
        <taxon>Pythiaceae</taxon>
    </lineage>
</organism>
<accession>A0AAV2YTW9</accession>
<dbReference type="SUPFAM" id="SSF49899">
    <property type="entry name" value="Concanavalin A-like lectins/glucanases"/>
    <property type="match status" value="1"/>
</dbReference>
<dbReference type="InterPro" id="IPR013320">
    <property type="entry name" value="ConA-like_dom_sf"/>
</dbReference>
<protein>
    <recommendedName>
        <fullName evidence="3">B30.2/SPRY domain-containing protein</fullName>
    </recommendedName>
</protein>
<keyword evidence="2" id="KW-1185">Reference proteome</keyword>
<comment type="caution">
    <text evidence="1">The sequence shown here is derived from an EMBL/GenBank/DDBJ whole genome shotgun (WGS) entry which is preliminary data.</text>
</comment>
<evidence type="ECO:0000313" key="2">
    <source>
        <dbReference type="Proteomes" id="UP001146120"/>
    </source>
</evidence>
<evidence type="ECO:0000313" key="1">
    <source>
        <dbReference type="EMBL" id="DAZ96743.1"/>
    </source>
</evidence>
<dbReference type="EMBL" id="DAKRPA010000157">
    <property type="protein sequence ID" value="DAZ96743.1"/>
    <property type="molecule type" value="Genomic_DNA"/>
</dbReference>
<dbReference type="AlphaFoldDB" id="A0AAV2YTW9"/>
<reference evidence="1" key="1">
    <citation type="submission" date="2022-11" db="EMBL/GenBank/DDBJ databases">
        <authorList>
            <person name="Morgan W.R."/>
            <person name="Tartar A."/>
        </authorList>
    </citation>
    <scope>NUCLEOTIDE SEQUENCE</scope>
    <source>
        <strain evidence="1">ARSEF 373</strain>
    </source>
</reference>
<dbReference type="Gene3D" id="2.60.120.920">
    <property type="match status" value="1"/>
</dbReference>
<evidence type="ECO:0008006" key="3">
    <source>
        <dbReference type="Google" id="ProtNLM"/>
    </source>
</evidence>
<name>A0AAV2YTW9_9STRA</name>
<proteinExistence type="predicted"/>
<dbReference type="InterPro" id="IPR043136">
    <property type="entry name" value="B30.2/SPRY_sf"/>
</dbReference>
<sequence>MATPTDKKMATAAVPGAADLANLLEFLTAKEVAHLIASHRRAVNDDMAVWSYICTRLQPFHELPRDPPKEFLHPVVFLLLLRRLHAMSTFDFPVRFDASRRGTGVRFADSEGLITNWTPQGASVLGDRCCVPDGVSYWEATGLSDGSYVGVAEDLDFASRNGFSYGAAFRKTDVLLSMKTPACDNMSAIMYCESGFITNGYFRGPKLRLPSNVRFLQAEPFTESDRVGVCVDLLEGRLLFFLNGKRASLSIPIDRKKKYAPVFSARGCYDLQLLPNARPAWDQVYHLHNDIAMAVASVAPTVAPWSDNDELEDDVCMAQAVVP</sequence>
<gene>
    <name evidence="1" type="ORF">N0F65_012320</name>
</gene>
<reference evidence="1" key="2">
    <citation type="journal article" date="2023" name="Microbiol Resour">
        <title>Decontamination and Annotation of the Draft Genome Sequence of the Oomycete Lagenidium giganteum ARSEF 373.</title>
        <authorList>
            <person name="Morgan W.R."/>
            <person name="Tartar A."/>
        </authorList>
    </citation>
    <scope>NUCLEOTIDE SEQUENCE</scope>
    <source>
        <strain evidence="1">ARSEF 373</strain>
    </source>
</reference>
<dbReference type="Proteomes" id="UP001146120">
    <property type="component" value="Unassembled WGS sequence"/>
</dbReference>